<dbReference type="PANTHER" id="PTHR45759">
    <property type="entry name" value="NUCLEOLAR GTP-BINDING PROTEIN 1"/>
    <property type="match status" value="1"/>
</dbReference>
<feature type="domain" description="G" evidence="2">
    <location>
        <begin position="257"/>
        <end position="354"/>
    </location>
</feature>
<dbReference type="AlphaFoldDB" id="A0A7S4KTV2"/>
<dbReference type="Pfam" id="PF01926">
    <property type="entry name" value="MMR_HSR1"/>
    <property type="match status" value="1"/>
</dbReference>
<dbReference type="InterPro" id="IPR006073">
    <property type="entry name" value="GTP-bd"/>
</dbReference>
<dbReference type="Pfam" id="PF17835">
    <property type="entry name" value="NOG1_N"/>
    <property type="match status" value="1"/>
</dbReference>
<accession>A0A7S4KTV2</accession>
<dbReference type="GO" id="GO:0009507">
    <property type="term" value="C:chloroplast"/>
    <property type="evidence" value="ECO:0007669"/>
    <property type="project" value="UniProtKB-SubCell"/>
</dbReference>
<name>A0A7S4KTV2_GUITH</name>
<reference evidence="4" key="1">
    <citation type="submission" date="2021-01" db="EMBL/GenBank/DDBJ databases">
        <authorList>
            <person name="Corre E."/>
            <person name="Pelletier E."/>
            <person name="Niang G."/>
            <person name="Scheremetjew M."/>
            <person name="Finn R."/>
            <person name="Kale V."/>
            <person name="Holt S."/>
            <person name="Cochrane G."/>
            <person name="Meng A."/>
            <person name="Brown T."/>
            <person name="Cohen L."/>
        </authorList>
    </citation>
    <scope>NUCLEOTIDE SEQUENCE</scope>
    <source>
        <strain evidence="4">CCMP 2712</strain>
    </source>
</reference>
<dbReference type="Gene3D" id="3.40.50.300">
    <property type="entry name" value="P-loop containing nucleotide triphosphate hydrolases"/>
    <property type="match status" value="1"/>
</dbReference>
<dbReference type="GO" id="GO:0005525">
    <property type="term" value="F:GTP binding"/>
    <property type="evidence" value="ECO:0007669"/>
    <property type="project" value="InterPro"/>
</dbReference>
<gene>
    <name evidence="4" type="ORF">GTHE00462_LOCUS18339</name>
</gene>
<dbReference type="InterPro" id="IPR027417">
    <property type="entry name" value="P-loop_NTPase"/>
</dbReference>
<dbReference type="InterPro" id="IPR041623">
    <property type="entry name" value="NOG1_N"/>
</dbReference>
<evidence type="ECO:0000259" key="2">
    <source>
        <dbReference type="Pfam" id="PF01926"/>
    </source>
</evidence>
<dbReference type="Gene3D" id="1.20.120.1190">
    <property type="match status" value="1"/>
</dbReference>
<feature type="domain" description="NOG1 N-terminal helical" evidence="3">
    <location>
        <begin position="88"/>
        <end position="252"/>
    </location>
</feature>
<evidence type="ECO:0000259" key="3">
    <source>
        <dbReference type="Pfam" id="PF17835"/>
    </source>
</evidence>
<protein>
    <submittedName>
        <fullName evidence="4">Uncharacterized protein</fullName>
    </submittedName>
</protein>
<proteinExistence type="predicted"/>
<evidence type="ECO:0000256" key="1">
    <source>
        <dbReference type="ARBA" id="ARBA00004229"/>
    </source>
</evidence>
<comment type="subcellular location">
    <subcellularLocation>
        <location evidence="1">Plastid</location>
        <location evidence="1">Chloroplast</location>
    </subcellularLocation>
</comment>
<dbReference type="PRINTS" id="PR00326">
    <property type="entry name" value="GTP1OBG"/>
</dbReference>
<dbReference type="SUPFAM" id="SSF52540">
    <property type="entry name" value="P-loop containing nucleoside triphosphate hydrolases"/>
    <property type="match status" value="1"/>
</dbReference>
<dbReference type="EMBL" id="HBKN01023401">
    <property type="protein sequence ID" value="CAE2305477.1"/>
    <property type="molecule type" value="Transcribed_RNA"/>
</dbReference>
<evidence type="ECO:0000313" key="4">
    <source>
        <dbReference type="EMBL" id="CAE2305477.1"/>
    </source>
</evidence>
<organism evidence="4">
    <name type="scientific">Guillardia theta</name>
    <name type="common">Cryptophyte</name>
    <name type="synonym">Cryptomonas phi</name>
    <dbReference type="NCBI Taxonomy" id="55529"/>
    <lineage>
        <taxon>Eukaryota</taxon>
        <taxon>Cryptophyceae</taxon>
        <taxon>Pyrenomonadales</taxon>
        <taxon>Geminigeraceae</taxon>
        <taxon>Guillardia</taxon>
    </lineage>
</organism>
<sequence length="439" mass="49091">MTMKFASTTCFLFLAAFHFVAIGGFSLQTLVRPNAKTYYIHPSTRQQVRRTAVRSPVMQTGWSRPGQLGPTVAQLAKQKKLLGLGGLKKLPRVFPADELVNRAVNRALSHKEDTTVKNQRQRARKYAAEQLAILSKELTKPTGEILEGYEKILKNLSPFEKVVADLTVKSRELAGYGSLPDTLKGLQELRKDTMEVCKAGTKAAKEAVSRKLTLEEVDVAIASIEELWERDGWVLDLLLNMGQELRSVPMVDPELDTVVLVGSPNVGKSSIVRSISTGTPEVNNYPFTTRGMTLGHILDDLGEQICQVMDTPGLLPRSDQERNEMEKLTLASMEHLNSVIIFVLDLTGESGIKSSISDQLSVRDELRIRFPDREWIDVVSKADIPLEPQCEQKVPEGALRISSTTQEGMEVLSARVMQSLQTLQEKREARERERSRFIY</sequence>